<dbReference type="AlphaFoldDB" id="A0ABD5NKE2"/>
<dbReference type="Proteomes" id="UP001595846">
    <property type="component" value="Unassembled WGS sequence"/>
</dbReference>
<organism evidence="1 2">
    <name type="scientific">Halovivax cerinus</name>
    <dbReference type="NCBI Taxonomy" id="1487865"/>
    <lineage>
        <taxon>Archaea</taxon>
        <taxon>Methanobacteriati</taxon>
        <taxon>Methanobacteriota</taxon>
        <taxon>Stenosarchaea group</taxon>
        <taxon>Halobacteria</taxon>
        <taxon>Halobacteriales</taxon>
        <taxon>Natrialbaceae</taxon>
        <taxon>Halovivax</taxon>
    </lineage>
</organism>
<proteinExistence type="predicted"/>
<accession>A0ABD5NKE2</accession>
<name>A0ABD5NKE2_9EURY</name>
<protein>
    <submittedName>
        <fullName evidence="1">Uncharacterized protein</fullName>
    </submittedName>
</protein>
<gene>
    <name evidence="1" type="ORF">ACFOUR_03710</name>
</gene>
<reference evidence="1 2" key="1">
    <citation type="journal article" date="2019" name="Int. J. Syst. Evol. Microbiol.">
        <title>The Global Catalogue of Microorganisms (GCM) 10K type strain sequencing project: providing services to taxonomists for standard genome sequencing and annotation.</title>
        <authorList>
            <consortium name="The Broad Institute Genomics Platform"/>
            <consortium name="The Broad Institute Genome Sequencing Center for Infectious Disease"/>
            <person name="Wu L."/>
            <person name="Ma J."/>
        </authorList>
    </citation>
    <scope>NUCLEOTIDE SEQUENCE [LARGE SCALE GENOMIC DNA]</scope>
    <source>
        <strain evidence="1 2">IBRC-M 10256</strain>
    </source>
</reference>
<keyword evidence="2" id="KW-1185">Reference proteome</keyword>
<dbReference type="RefSeq" id="WP_256533709.1">
    <property type="nucleotide sequence ID" value="NZ_CP101824.1"/>
</dbReference>
<dbReference type="EMBL" id="JBHSAQ010000002">
    <property type="protein sequence ID" value="MFC3957481.1"/>
    <property type="molecule type" value="Genomic_DNA"/>
</dbReference>
<evidence type="ECO:0000313" key="2">
    <source>
        <dbReference type="Proteomes" id="UP001595846"/>
    </source>
</evidence>
<dbReference type="GeneID" id="73902844"/>
<sequence>MTDGSGDTFRRGDAARADPVETITDWCEFGDYRAYILMAIARATHNDDLTGADEVVHRRVLRDADDVRRQYDDLRALLTRHDLVFRIYLTVNARNTLDAYFEFRDEMNGWIRDLVAGDDHAAPKLGEIDSRWKSALHSPTVRDDQYFQFDVDDVTEAEIQTFTAALETQTTVASTRATPNGYHVLTEPFNYTEWEPPVAYDDLDTDGQVFVEEIDASRSE</sequence>
<evidence type="ECO:0000313" key="1">
    <source>
        <dbReference type="EMBL" id="MFC3957481.1"/>
    </source>
</evidence>
<comment type="caution">
    <text evidence="1">The sequence shown here is derived from an EMBL/GenBank/DDBJ whole genome shotgun (WGS) entry which is preliminary data.</text>
</comment>